<dbReference type="InterPro" id="IPR000182">
    <property type="entry name" value="GNAT_dom"/>
</dbReference>
<dbReference type="PANTHER" id="PTHR43792">
    <property type="entry name" value="GNAT FAMILY, PUTATIVE (AFU_ORTHOLOGUE AFUA_3G00765)-RELATED-RELATED"/>
    <property type="match status" value="1"/>
</dbReference>
<sequence length="194" mass="21918">MAIRFPLMSARLQVRPFRAEDHAAIHAVYGDPEVMRYVAYGNAASAAESATMVNDYIQHQRSHGYAFWAVIERSTGHLIGDAGFEAHGDGAEFGYTLARRRWGHGLATEVGRLCLAAAFDQLRLPELTAVVDPRNPASARVLDKLGFRLHGECVEYDRPHHRYLITADTWRRRTPSEQHLSGFSRRPQEHPRTN</sequence>
<dbReference type="SUPFAM" id="SSF55729">
    <property type="entry name" value="Acyl-CoA N-acyltransferases (Nat)"/>
    <property type="match status" value="1"/>
</dbReference>
<dbReference type="STRING" id="418495.SAMN05216215_104728"/>
<dbReference type="PANTHER" id="PTHR43792:SF1">
    <property type="entry name" value="N-ACETYLTRANSFERASE DOMAIN-CONTAINING PROTEIN"/>
    <property type="match status" value="1"/>
</dbReference>
<gene>
    <name evidence="3" type="ORF">SAMN05216215_104728</name>
</gene>
<protein>
    <submittedName>
        <fullName evidence="3">Protein N-acetyltransferase, RimJ/RimL family</fullName>
    </submittedName>
</protein>
<dbReference type="Gene3D" id="3.40.630.30">
    <property type="match status" value="1"/>
</dbReference>
<dbReference type="Pfam" id="PF13302">
    <property type="entry name" value="Acetyltransf_3"/>
    <property type="match status" value="1"/>
</dbReference>
<keyword evidence="3" id="KW-0808">Transferase</keyword>
<name>A0A1H3QDV6_9PSEU</name>
<proteinExistence type="predicted"/>
<feature type="region of interest" description="Disordered" evidence="1">
    <location>
        <begin position="175"/>
        <end position="194"/>
    </location>
</feature>
<feature type="domain" description="N-acetyltransferase" evidence="2">
    <location>
        <begin position="12"/>
        <end position="168"/>
    </location>
</feature>
<reference evidence="4" key="1">
    <citation type="submission" date="2016-10" db="EMBL/GenBank/DDBJ databases">
        <authorList>
            <person name="Varghese N."/>
            <person name="Submissions S."/>
        </authorList>
    </citation>
    <scope>NUCLEOTIDE SEQUENCE [LARGE SCALE GENOMIC DNA]</scope>
    <source>
        <strain evidence="4">CGMCC 4.3530</strain>
    </source>
</reference>
<evidence type="ECO:0000313" key="3">
    <source>
        <dbReference type="EMBL" id="SDZ11712.1"/>
    </source>
</evidence>
<organism evidence="3 4">
    <name type="scientific">Saccharopolyspora shandongensis</name>
    <dbReference type="NCBI Taxonomy" id="418495"/>
    <lineage>
        <taxon>Bacteria</taxon>
        <taxon>Bacillati</taxon>
        <taxon>Actinomycetota</taxon>
        <taxon>Actinomycetes</taxon>
        <taxon>Pseudonocardiales</taxon>
        <taxon>Pseudonocardiaceae</taxon>
        <taxon>Saccharopolyspora</taxon>
    </lineage>
</organism>
<keyword evidence="4" id="KW-1185">Reference proteome</keyword>
<dbReference type="EMBL" id="FNOK01000047">
    <property type="protein sequence ID" value="SDZ11712.1"/>
    <property type="molecule type" value="Genomic_DNA"/>
</dbReference>
<evidence type="ECO:0000259" key="2">
    <source>
        <dbReference type="PROSITE" id="PS51186"/>
    </source>
</evidence>
<dbReference type="Proteomes" id="UP000199529">
    <property type="component" value="Unassembled WGS sequence"/>
</dbReference>
<evidence type="ECO:0000256" key="1">
    <source>
        <dbReference type="SAM" id="MobiDB-lite"/>
    </source>
</evidence>
<evidence type="ECO:0000313" key="4">
    <source>
        <dbReference type="Proteomes" id="UP000199529"/>
    </source>
</evidence>
<dbReference type="RefSeq" id="WP_218157591.1">
    <property type="nucleotide sequence ID" value="NZ_FNOK01000047.1"/>
</dbReference>
<accession>A0A1H3QDV6</accession>
<dbReference type="AlphaFoldDB" id="A0A1H3QDV6"/>
<dbReference type="InterPro" id="IPR016181">
    <property type="entry name" value="Acyl_CoA_acyltransferase"/>
</dbReference>
<dbReference type="GO" id="GO:0016747">
    <property type="term" value="F:acyltransferase activity, transferring groups other than amino-acyl groups"/>
    <property type="evidence" value="ECO:0007669"/>
    <property type="project" value="InterPro"/>
</dbReference>
<dbReference type="PROSITE" id="PS51186">
    <property type="entry name" value="GNAT"/>
    <property type="match status" value="1"/>
</dbReference>
<dbReference type="InterPro" id="IPR051531">
    <property type="entry name" value="N-acetyltransferase"/>
</dbReference>